<keyword evidence="1" id="KW-0645">Protease</keyword>
<evidence type="ECO:0000313" key="4">
    <source>
        <dbReference type="EMBL" id="RLQ21002.1"/>
    </source>
</evidence>
<dbReference type="Proteomes" id="UP000265509">
    <property type="component" value="Unassembled WGS sequence"/>
</dbReference>
<evidence type="ECO:0000256" key="1">
    <source>
        <dbReference type="PIRNR" id="PIRNR006615"/>
    </source>
</evidence>
<dbReference type="GO" id="GO:0046872">
    <property type="term" value="F:metal ion binding"/>
    <property type="evidence" value="ECO:0007669"/>
    <property type="project" value="UniProtKB-KW"/>
</dbReference>
<keyword evidence="1 2" id="KW-0479">Metal-binding</keyword>
<feature type="binding site" evidence="2">
    <location>
        <position position="268"/>
    </location>
    <ligand>
        <name>Zn(2+)</name>
        <dbReference type="ChEBI" id="CHEBI:29105"/>
        <note>catalytic</note>
    </ligand>
</feature>
<dbReference type="GO" id="GO:0004181">
    <property type="term" value="F:metallocarboxypeptidase activity"/>
    <property type="evidence" value="ECO:0007669"/>
    <property type="project" value="UniProtKB-UniRule"/>
</dbReference>
<dbReference type="PIRSF" id="PIRSF006615">
    <property type="entry name" value="Zn_crbxpep_Taq"/>
    <property type="match status" value="1"/>
</dbReference>
<comment type="catalytic activity">
    <reaction evidence="1">
        <text>Release of a C-terminal amino acid with broad specificity, except for -Pro.</text>
        <dbReference type="EC" id="3.4.17.19"/>
    </reaction>
</comment>
<dbReference type="EMBL" id="QRAN01000017">
    <property type="protein sequence ID" value="RLQ21002.1"/>
    <property type="molecule type" value="Genomic_DNA"/>
</dbReference>
<dbReference type="OrthoDB" id="9772308at2"/>
<keyword evidence="5" id="KW-1185">Reference proteome</keyword>
<comment type="cofactor">
    <cofactor evidence="2">
        <name>Zn(2+)</name>
        <dbReference type="ChEBI" id="CHEBI:29105"/>
    </cofactor>
    <text evidence="2">Binds 1 zinc ion per subunit.</text>
</comment>
<feature type="binding site" evidence="2">
    <location>
        <position position="264"/>
    </location>
    <ligand>
        <name>Zn(2+)</name>
        <dbReference type="ChEBI" id="CHEBI:29105"/>
        <note>catalytic</note>
    </ligand>
</feature>
<dbReference type="Pfam" id="PF02074">
    <property type="entry name" value="Peptidase_M32"/>
    <property type="match status" value="1"/>
</dbReference>
<dbReference type="EC" id="3.4.17.19" evidence="1"/>
<feature type="active site" description="Proton donor/acceptor" evidence="3">
    <location>
        <position position="265"/>
    </location>
</feature>
<keyword evidence="1" id="KW-0482">Metalloprotease</keyword>
<comment type="function">
    <text evidence="1">Broad specificity carboxypetidase that releases amino acids sequentially from the C-terminus, including neutral, aromatic, polar and basic residues.</text>
</comment>
<dbReference type="Gene3D" id="1.10.1370.30">
    <property type="match status" value="1"/>
</dbReference>
<evidence type="ECO:0000256" key="3">
    <source>
        <dbReference type="PIRSR" id="PIRSR006615-2"/>
    </source>
</evidence>
<name>A0A3L7DYR2_9GAMM</name>
<dbReference type="PANTHER" id="PTHR34217">
    <property type="entry name" value="METAL-DEPENDENT CARBOXYPEPTIDASE"/>
    <property type="match status" value="1"/>
</dbReference>
<dbReference type="GO" id="GO:0006508">
    <property type="term" value="P:proteolysis"/>
    <property type="evidence" value="ECO:0007669"/>
    <property type="project" value="UniProtKB-UniRule"/>
</dbReference>
<evidence type="ECO:0000256" key="2">
    <source>
        <dbReference type="PIRSR" id="PIRSR006615-1"/>
    </source>
</evidence>
<keyword evidence="1 4" id="KW-0121">Carboxypeptidase</keyword>
<keyword evidence="2" id="KW-0862">Zinc</keyword>
<dbReference type="CDD" id="cd06460">
    <property type="entry name" value="M32_Taq"/>
    <property type="match status" value="1"/>
</dbReference>
<dbReference type="PROSITE" id="PS52034">
    <property type="entry name" value="PEPTIDASE_M32"/>
    <property type="match status" value="1"/>
</dbReference>
<proteinExistence type="inferred from homology"/>
<organism evidence="4 5">
    <name type="scientific">Seongchinamella sediminis</name>
    <dbReference type="NCBI Taxonomy" id="2283635"/>
    <lineage>
        <taxon>Bacteria</taxon>
        <taxon>Pseudomonadati</taxon>
        <taxon>Pseudomonadota</taxon>
        <taxon>Gammaproteobacteria</taxon>
        <taxon>Cellvibrionales</taxon>
        <taxon>Halieaceae</taxon>
        <taxon>Seongchinamella</taxon>
    </lineage>
</organism>
<dbReference type="AlphaFoldDB" id="A0A3L7DYR2"/>
<comment type="caution">
    <text evidence="4">The sequence shown here is derived from an EMBL/GenBank/DDBJ whole genome shotgun (WGS) entry which is preliminary data.</text>
</comment>
<gene>
    <name evidence="4" type="ORF">DWB85_14875</name>
</gene>
<dbReference type="RefSeq" id="WP_117956206.1">
    <property type="nucleotide sequence ID" value="NZ_QRAN01000017.1"/>
</dbReference>
<feature type="binding site" evidence="2">
    <location>
        <position position="294"/>
    </location>
    <ligand>
        <name>Zn(2+)</name>
        <dbReference type="ChEBI" id="CHEBI:29105"/>
        <note>catalytic</note>
    </ligand>
</feature>
<evidence type="ECO:0000313" key="5">
    <source>
        <dbReference type="Proteomes" id="UP000265509"/>
    </source>
</evidence>
<dbReference type="PRINTS" id="PR00998">
    <property type="entry name" value="CRBOXYPTASET"/>
</dbReference>
<comment type="similarity">
    <text evidence="1">Belongs to the peptidase M32 family.</text>
</comment>
<keyword evidence="1" id="KW-0378">Hydrolase</keyword>
<dbReference type="SUPFAM" id="SSF55486">
    <property type="entry name" value="Metalloproteases ('zincins'), catalytic domain"/>
    <property type="match status" value="1"/>
</dbReference>
<accession>A0A3L7DYR2</accession>
<reference evidence="4 5" key="1">
    <citation type="submission" date="2018-07" db="EMBL/GenBank/DDBJ databases">
        <title>Halioglobus sp. genome submission.</title>
        <authorList>
            <person name="Ye M.-Q."/>
            <person name="Du Z.-J."/>
        </authorList>
    </citation>
    <scope>NUCLEOTIDE SEQUENCE [LARGE SCALE GENOMIC DNA]</scope>
    <source>
        <strain evidence="4 5">U0301</strain>
    </source>
</reference>
<protein>
    <recommendedName>
        <fullName evidence="1">Metal-dependent carboxypeptidase</fullName>
        <ecNumber evidence="1">3.4.17.19</ecNumber>
    </recommendedName>
</protein>
<dbReference type="InterPro" id="IPR001333">
    <property type="entry name" value="Peptidase_M32_Taq"/>
</dbReference>
<dbReference type="PANTHER" id="PTHR34217:SF1">
    <property type="entry name" value="CARBOXYPEPTIDASE 1"/>
    <property type="match status" value="1"/>
</dbReference>
<sequence length="496" mass="55416">MTAYQSLEALRKRVSVLGNAIGILHWDQETMMPEGVAPGRARDLAELSLMVHEIETDERLPDLLAEAEAQQEQLDSWQRANLREMRHLYLHANATPAELVEKIVIARSDSVTTWKDARAANDFKRLAPKLDTLFQLQREVATIKSEALGVTPYEALLDEYDPGRREVQVDALFDELVAFLPDFTREVMARQVAGPGVIQPRGPFPVADQEKLSRAVMEILDFPFDRGRLDTAAHPFSGGAEGDNRITTRYSEDDFTKSLMAVIHETGHALYEDGRPHQWRGQPVGESRGMTLHESQSLLLEMQAARSEEFIRYLAPITREILGGDGPAWEADNILRLYRKVEPGLIRVYADEVTYPLHVILRYQLEKAIVADEIRVGDLPGAWNDMMQQYLGIIPPTDSDGVMQDVHWPEGLLGYFPTYSLGALAAAQIFAAATEARPEILPGLGKGDLKPLYGWLDENIRSKGCLYTADELIEQATGAPLGVEAYKAAVRARYLG</sequence>